<dbReference type="PROSITE" id="PS51679">
    <property type="entry name" value="SAM_MT_C5"/>
    <property type="match status" value="1"/>
</dbReference>
<dbReference type="OrthoDB" id="9813719at2"/>
<reference evidence="9 10" key="1">
    <citation type="submission" date="2017-10" db="EMBL/GenBank/DDBJ databases">
        <title>Genomics of the genus Arcobacter.</title>
        <authorList>
            <person name="Perez-Cataluna A."/>
            <person name="Figueras M.J."/>
        </authorList>
    </citation>
    <scope>NUCLEOTIDE SEQUENCE [LARGE SCALE GENOMIC DNA]</scope>
    <source>
        <strain evidence="9 10">DSM 24636</strain>
    </source>
</reference>
<keyword evidence="5" id="KW-0680">Restriction system</keyword>
<keyword evidence="2 7" id="KW-0489">Methyltransferase</keyword>
<evidence type="ECO:0000256" key="2">
    <source>
        <dbReference type="ARBA" id="ARBA00022603"/>
    </source>
</evidence>
<gene>
    <name evidence="9" type="ORF">CRV06_05190</name>
</gene>
<dbReference type="PRINTS" id="PR00105">
    <property type="entry name" value="C5METTRFRASE"/>
</dbReference>
<feature type="active site" evidence="7">
    <location>
        <position position="90"/>
    </location>
</feature>
<dbReference type="InterPro" id="IPR029063">
    <property type="entry name" value="SAM-dependent_MTases_sf"/>
</dbReference>
<evidence type="ECO:0000256" key="1">
    <source>
        <dbReference type="ARBA" id="ARBA00011975"/>
    </source>
</evidence>
<comment type="caution">
    <text evidence="9">The sequence shown here is derived from an EMBL/GenBank/DDBJ whole genome shotgun (WGS) entry which is preliminary data.</text>
</comment>
<dbReference type="EC" id="2.1.1.37" evidence="1"/>
<dbReference type="GO" id="GO:0009307">
    <property type="term" value="P:DNA restriction-modification system"/>
    <property type="evidence" value="ECO:0007669"/>
    <property type="project" value="UniProtKB-KW"/>
</dbReference>
<dbReference type="Pfam" id="PF00145">
    <property type="entry name" value="DNA_methylase"/>
    <property type="match status" value="1"/>
</dbReference>
<dbReference type="SUPFAM" id="SSF53335">
    <property type="entry name" value="S-adenosyl-L-methionine-dependent methyltransferases"/>
    <property type="match status" value="1"/>
</dbReference>
<keyword evidence="4 7" id="KW-0949">S-adenosyl-L-methionine</keyword>
<accession>A0A4V1LQ62</accession>
<evidence type="ECO:0000313" key="10">
    <source>
        <dbReference type="Proteomes" id="UP000290191"/>
    </source>
</evidence>
<dbReference type="GO" id="GO:0003677">
    <property type="term" value="F:DNA binding"/>
    <property type="evidence" value="ECO:0007669"/>
    <property type="project" value="TreeGrafter"/>
</dbReference>
<dbReference type="Proteomes" id="UP000290191">
    <property type="component" value="Unassembled WGS sequence"/>
</dbReference>
<keyword evidence="3 7" id="KW-0808">Transferase</keyword>
<dbReference type="GO" id="GO:0032259">
    <property type="term" value="P:methylation"/>
    <property type="evidence" value="ECO:0007669"/>
    <property type="project" value="UniProtKB-KW"/>
</dbReference>
<comment type="similarity">
    <text evidence="7 8">Belongs to the class I-like SAM-binding methyltransferase superfamily. C5-methyltransferase family.</text>
</comment>
<dbReference type="GO" id="GO:0003886">
    <property type="term" value="F:DNA (cytosine-5-)-methyltransferase activity"/>
    <property type="evidence" value="ECO:0007669"/>
    <property type="project" value="UniProtKB-EC"/>
</dbReference>
<evidence type="ECO:0000313" key="9">
    <source>
        <dbReference type="EMBL" id="RXJ63588.1"/>
    </source>
</evidence>
<keyword evidence="10" id="KW-1185">Reference proteome</keyword>
<dbReference type="RefSeq" id="WP_129081634.1">
    <property type="nucleotide sequence ID" value="NZ_CP041070.1"/>
</dbReference>
<proteinExistence type="inferred from homology"/>
<dbReference type="PANTHER" id="PTHR10629:SF52">
    <property type="entry name" value="DNA (CYTOSINE-5)-METHYLTRANSFERASE 1"/>
    <property type="match status" value="1"/>
</dbReference>
<evidence type="ECO:0000256" key="5">
    <source>
        <dbReference type="ARBA" id="ARBA00022747"/>
    </source>
</evidence>
<dbReference type="Gene3D" id="3.40.50.150">
    <property type="entry name" value="Vaccinia Virus protein VP39"/>
    <property type="match status" value="1"/>
</dbReference>
<evidence type="ECO:0000256" key="7">
    <source>
        <dbReference type="PROSITE-ProRule" id="PRU01016"/>
    </source>
</evidence>
<evidence type="ECO:0000256" key="8">
    <source>
        <dbReference type="RuleBase" id="RU000416"/>
    </source>
</evidence>
<evidence type="ECO:0000256" key="6">
    <source>
        <dbReference type="ARBA" id="ARBA00047422"/>
    </source>
</evidence>
<evidence type="ECO:0000256" key="3">
    <source>
        <dbReference type="ARBA" id="ARBA00022679"/>
    </source>
</evidence>
<dbReference type="InterPro" id="IPR001525">
    <property type="entry name" value="C5_MeTfrase"/>
</dbReference>
<dbReference type="Gene3D" id="3.90.120.10">
    <property type="entry name" value="DNA Methylase, subunit A, domain 2"/>
    <property type="match status" value="1"/>
</dbReference>
<dbReference type="PANTHER" id="PTHR10629">
    <property type="entry name" value="CYTOSINE-SPECIFIC METHYLTRANSFERASE"/>
    <property type="match status" value="1"/>
</dbReference>
<evidence type="ECO:0000256" key="4">
    <source>
        <dbReference type="ARBA" id="ARBA00022691"/>
    </source>
</evidence>
<sequence length="513" mass="57899">MSKTPYQFKLDFDKELIVNLFAGGGGTSCGIEMALGVSPDIAINHDPEAIALHQENHPKTLHFINDVFEINPATVAIGRRIGLLWLSPDCKHFSKAKGGKPKSKKIRSLAWVGIKWAKAKRPRVVILENVEEFKDWGPICKEGKPIEHKKGQTFKKFVREFNRLGYKVEWKELRACDYGAPTIRKRFFMIARCDGEEIVWPKPTHGEGKNLKPYRTAAEIIDWSIPSYSIFMDKEEAKKYGVRRPLSKNTMDRIGKGFKKFVLDSPEPFIVKNMNSNVPRPISSPLSTILTGNHHYLAVPYIGKAYSTKNNTDVHPGHSIQDPIHTITVRNNLSLITPFISQLNKSSIGCKINKPITTITGVNKHCIVAPFIAKHYTGATGFKVDEPMHTITTQDHHSVIVAFIHKYYGVEERQKMTDPLHTITTKDRFGLVEIKGVEYQVMDIGFRMLTPRELYRGQGFPDSYKINFLKSDGKPLPKSAQVRMCGNSVPPPLAKALVEANYKVKVLEKVKVA</sequence>
<dbReference type="GO" id="GO:0044027">
    <property type="term" value="P:negative regulation of gene expression via chromosomal CpG island methylation"/>
    <property type="evidence" value="ECO:0007669"/>
    <property type="project" value="TreeGrafter"/>
</dbReference>
<dbReference type="InterPro" id="IPR050390">
    <property type="entry name" value="C5-Methyltransferase"/>
</dbReference>
<dbReference type="EMBL" id="PDKO01000003">
    <property type="protein sequence ID" value="RXJ63588.1"/>
    <property type="molecule type" value="Genomic_DNA"/>
</dbReference>
<dbReference type="PROSITE" id="PS51257">
    <property type="entry name" value="PROKAR_LIPOPROTEIN"/>
    <property type="match status" value="1"/>
</dbReference>
<dbReference type="AlphaFoldDB" id="A0A4V1LQ62"/>
<comment type="catalytic activity">
    <reaction evidence="6">
        <text>a 2'-deoxycytidine in DNA + S-adenosyl-L-methionine = a 5-methyl-2'-deoxycytidine in DNA + S-adenosyl-L-homocysteine + H(+)</text>
        <dbReference type="Rhea" id="RHEA:13681"/>
        <dbReference type="Rhea" id="RHEA-COMP:11369"/>
        <dbReference type="Rhea" id="RHEA-COMP:11370"/>
        <dbReference type="ChEBI" id="CHEBI:15378"/>
        <dbReference type="ChEBI" id="CHEBI:57856"/>
        <dbReference type="ChEBI" id="CHEBI:59789"/>
        <dbReference type="ChEBI" id="CHEBI:85452"/>
        <dbReference type="ChEBI" id="CHEBI:85454"/>
        <dbReference type="EC" id="2.1.1.37"/>
    </reaction>
</comment>
<name>A0A4V1LQ62_9BACT</name>
<protein>
    <recommendedName>
        <fullName evidence="1">DNA (cytosine-5-)-methyltransferase</fullName>
        <ecNumber evidence="1">2.1.1.37</ecNumber>
    </recommendedName>
</protein>
<dbReference type="NCBIfam" id="TIGR00675">
    <property type="entry name" value="dcm"/>
    <property type="match status" value="1"/>
</dbReference>
<organism evidence="9 10">
    <name type="scientific">Halarcobacter anaerophilus</name>
    <dbReference type="NCBI Taxonomy" id="877500"/>
    <lineage>
        <taxon>Bacteria</taxon>
        <taxon>Pseudomonadati</taxon>
        <taxon>Campylobacterota</taxon>
        <taxon>Epsilonproteobacteria</taxon>
        <taxon>Campylobacterales</taxon>
        <taxon>Arcobacteraceae</taxon>
        <taxon>Halarcobacter</taxon>
    </lineage>
</organism>